<proteinExistence type="predicted"/>
<reference evidence="3" key="1">
    <citation type="submission" date="2016-03" db="EMBL/GenBank/DDBJ databases">
        <authorList>
            <person name="Ploux O."/>
        </authorList>
    </citation>
    <scope>NUCLEOTIDE SEQUENCE</scope>
    <source>
        <strain evidence="3">UC10</strain>
    </source>
</reference>
<dbReference type="InterPro" id="IPR051691">
    <property type="entry name" value="Metab_Enz_Cyan_OpOx_G3PDH"/>
</dbReference>
<dbReference type="AlphaFoldDB" id="A0A1Y5NZT4"/>
<dbReference type="PRINTS" id="PR00368">
    <property type="entry name" value="FADPNR"/>
</dbReference>
<dbReference type="PANTHER" id="PTHR42949">
    <property type="entry name" value="ANAEROBIC GLYCEROL-3-PHOSPHATE DEHYDROGENASE SUBUNIT B"/>
    <property type="match status" value="1"/>
</dbReference>
<dbReference type="GO" id="GO:0016491">
    <property type="term" value="F:oxidoreductase activity"/>
    <property type="evidence" value="ECO:0007669"/>
    <property type="project" value="UniProtKB-KW"/>
</dbReference>
<dbReference type="Pfam" id="PF07992">
    <property type="entry name" value="Pyr_redox_2"/>
    <property type="match status" value="1"/>
</dbReference>
<evidence type="ECO:0000256" key="1">
    <source>
        <dbReference type="ARBA" id="ARBA00023002"/>
    </source>
</evidence>
<dbReference type="Gene3D" id="3.50.50.60">
    <property type="entry name" value="FAD/NAD(P)-binding domain"/>
    <property type="match status" value="2"/>
</dbReference>
<evidence type="ECO:0000313" key="3">
    <source>
        <dbReference type="EMBL" id="SBS70810.1"/>
    </source>
</evidence>
<accession>A0A1Y5NZT4</accession>
<dbReference type="InterPro" id="IPR023753">
    <property type="entry name" value="FAD/NAD-binding_dom"/>
</dbReference>
<dbReference type="EMBL" id="FLQS01000001">
    <property type="protein sequence ID" value="SBS70810.1"/>
    <property type="molecule type" value="Genomic_DNA"/>
</dbReference>
<organism evidence="3">
    <name type="scientific">uncultured Mycobacterium sp</name>
    <dbReference type="NCBI Taxonomy" id="171292"/>
    <lineage>
        <taxon>Bacteria</taxon>
        <taxon>Bacillati</taxon>
        <taxon>Actinomycetota</taxon>
        <taxon>Actinomycetes</taxon>
        <taxon>Mycobacteriales</taxon>
        <taxon>Mycobacteriaceae</taxon>
        <taxon>Mycobacterium</taxon>
        <taxon>environmental samples</taxon>
    </lineage>
</organism>
<protein>
    <submittedName>
        <fullName evidence="3">FAD-dependent pyridine nucleotide-disulfide oxidoreductase</fullName>
    </submittedName>
</protein>
<dbReference type="InterPro" id="IPR036188">
    <property type="entry name" value="FAD/NAD-bd_sf"/>
</dbReference>
<keyword evidence="1" id="KW-0560">Oxidoreductase</keyword>
<dbReference type="SUPFAM" id="SSF51905">
    <property type="entry name" value="FAD/NAD(P)-binding domain"/>
    <property type="match status" value="1"/>
</dbReference>
<evidence type="ECO:0000259" key="2">
    <source>
        <dbReference type="Pfam" id="PF07992"/>
    </source>
</evidence>
<name>A0A1Y5NZT4_9MYCO</name>
<gene>
    <name evidence="3" type="ORF">MHPYR_10329</name>
</gene>
<dbReference type="PANTHER" id="PTHR42949:SF3">
    <property type="entry name" value="ANAEROBIC GLYCEROL-3-PHOSPHATE DEHYDROGENASE SUBUNIT B"/>
    <property type="match status" value="1"/>
</dbReference>
<sequence length="408" mass="43253">MTVDVAIVGGGPAGLTAAAALGGRYKVVVLERESAAGGIPRHSDHLGYGIRDLRTVLSGPHYARRLVAQALSAGVDVRTEAMVTDWAGERALEVTSPRGREVIEARAVVLATGARERPRPARLIAGERPAGIYTTGHLQNLVHVHGRGVGRRAVVVGAELVSYSAVLTLRHAGCRTVLMTSEHQRPESYQAFTVAARAGLGVRVATRTRVTRIIGTPALRAVEIENTATGARRIIDCDTLILTGDWIPDHELARSAGLEVDPIGGVPLVDTALRTNRTGVFAIGNLVHPVDTADVAALDGRHVAAQIQAYLAGHRQPRGGVRLLAEAPLRWISPGLLRPGDGGPPRNRLLAWTDTLLRSPVVTAHQDGTLLASRRLPWPASPGRIFRIPARIVAGAARDGGPVTVTVR</sequence>
<feature type="domain" description="FAD/NAD(P)-binding" evidence="2">
    <location>
        <begin position="4"/>
        <end position="297"/>
    </location>
</feature>
<dbReference type="PRINTS" id="PR00469">
    <property type="entry name" value="PNDRDTASEII"/>
</dbReference>